<dbReference type="SUPFAM" id="SSF63748">
    <property type="entry name" value="Tudor/PWWP/MBT"/>
    <property type="match status" value="1"/>
</dbReference>
<reference evidence="3" key="1">
    <citation type="submission" date="2021-09" db="EMBL/GenBank/DDBJ databases">
        <authorList>
            <consortium name="AG Swart"/>
            <person name="Singh M."/>
            <person name="Singh A."/>
            <person name="Seah K."/>
            <person name="Emmerich C."/>
        </authorList>
    </citation>
    <scope>NUCLEOTIDE SEQUENCE</scope>
    <source>
        <strain evidence="3">ATCC30299</strain>
    </source>
</reference>
<dbReference type="EMBL" id="CAJZBQ010000041">
    <property type="protein sequence ID" value="CAG9326716.1"/>
    <property type="molecule type" value="Genomic_DNA"/>
</dbReference>
<evidence type="ECO:0000313" key="4">
    <source>
        <dbReference type="Proteomes" id="UP001162131"/>
    </source>
</evidence>
<dbReference type="AlphaFoldDB" id="A0AAU9K0M6"/>
<evidence type="ECO:0000256" key="1">
    <source>
        <dbReference type="SAM" id="MobiDB-lite"/>
    </source>
</evidence>
<evidence type="ECO:0000313" key="3">
    <source>
        <dbReference type="EMBL" id="CAG9326716.1"/>
    </source>
</evidence>
<evidence type="ECO:0000259" key="2">
    <source>
        <dbReference type="PROSITE" id="PS50812"/>
    </source>
</evidence>
<protein>
    <recommendedName>
        <fullName evidence="2">PWWP domain-containing protein</fullName>
    </recommendedName>
</protein>
<proteinExistence type="predicted"/>
<comment type="caution">
    <text evidence="3">The sequence shown here is derived from an EMBL/GenBank/DDBJ whole genome shotgun (WGS) entry which is preliminary data.</text>
</comment>
<dbReference type="Proteomes" id="UP001162131">
    <property type="component" value="Unassembled WGS sequence"/>
</dbReference>
<name>A0AAU9K0M6_9CILI</name>
<gene>
    <name evidence="3" type="ORF">BSTOLATCC_MIC41984</name>
</gene>
<accession>A0AAU9K0M6</accession>
<dbReference type="Gene3D" id="2.30.30.140">
    <property type="match status" value="1"/>
</dbReference>
<dbReference type="CDD" id="cd05162">
    <property type="entry name" value="PWWP"/>
    <property type="match status" value="1"/>
</dbReference>
<dbReference type="SMART" id="SM00293">
    <property type="entry name" value="PWWP"/>
    <property type="match status" value="1"/>
</dbReference>
<dbReference type="Pfam" id="PF00855">
    <property type="entry name" value="PWWP"/>
    <property type="match status" value="1"/>
</dbReference>
<keyword evidence="4" id="KW-1185">Reference proteome</keyword>
<organism evidence="3 4">
    <name type="scientific">Blepharisma stoltei</name>
    <dbReference type="NCBI Taxonomy" id="1481888"/>
    <lineage>
        <taxon>Eukaryota</taxon>
        <taxon>Sar</taxon>
        <taxon>Alveolata</taxon>
        <taxon>Ciliophora</taxon>
        <taxon>Postciliodesmatophora</taxon>
        <taxon>Heterotrichea</taxon>
        <taxon>Heterotrichida</taxon>
        <taxon>Blepharismidae</taxon>
        <taxon>Blepharisma</taxon>
    </lineage>
</organism>
<dbReference type="InterPro" id="IPR000313">
    <property type="entry name" value="PWWP_dom"/>
</dbReference>
<dbReference type="PROSITE" id="PS50812">
    <property type="entry name" value="PWWP"/>
    <property type="match status" value="1"/>
</dbReference>
<feature type="region of interest" description="Disordered" evidence="1">
    <location>
        <begin position="297"/>
        <end position="318"/>
    </location>
</feature>
<sequence>MRKTFAKDQMVWAKIRGYPWWPSIISEIEEVEDEDTGKITQRQFFVNFIGENSSSILPITSICDYKENYDIYSSSKNKYLLKSIEVANAFFRGKTPIESLSKVNSDINQPAFHRKRKDSAIKAEPNDLSTELKSIEKSLDLKISENNFDSKDDNLSSLLNKIMKIEKVISGFLYLNSHATKNESMTAQNLYIYFQMLLEIEPTLSLLKSCDILKSVKLFKEEFIDNSDPSLRNLAKLGHKLYLYWKRKIIGERLGISEKIKVPRKEYKFSDNSSFESLPNKEMKKEEIKEAIVPAPKPKAEEKQPAPEEIAQLPQPKSTKIEQEVYDVPVLSNHGSSTDDSVANPDLRKLACRKIIKILMQNRFERNKAEELTLIIENNLRKKDPSMKSQYRRFFKMMIKDIRNLNRENYDKSNNQSLDIQ</sequence>
<feature type="domain" description="PWWP" evidence="2">
    <location>
        <begin position="7"/>
        <end position="68"/>
    </location>
</feature>